<sequence>MKTKPMGLNCSAISSAVGEFTWDETGRDLFVRVTRIAYGKVGMLNDENLLCHKSCTILDALLSASGVRITRSNVSLSVCLSFCALITQEPQILSEDGTRMYIETGIEIKNKTRIRIEIGTKIGITVRIMIDRYAKTHSMSTRAQPRTKVSPIYVLAISWIRNVCQAR</sequence>
<name>A0A4C1ZUJ1_EUMVA</name>
<accession>A0A4C1ZUJ1</accession>
<dbReference type="AlphaFoldDB" id="A0A4C1ZUJ1"/>
<comment type="caution">
    <text evidence="1">The sequence shown here is derived from an EMBL/GenBank/DDBJ whole genome shotgun (WGS) entry which is preliminary data.</text>
</comment>
<proteinExistence type="predicted"/>
<evidence type="ECO:0000313" key="1">
    <source>
        <dbReference type="EMBL" id="GBP91122.1"/>
    </source>
</evidence>
<protein>
    <submittedName>
        <fullName evidence="1">Uncharacterized protein</fullName>
    </submittedName>
</protein>
<dbReference type="Proteomes" id="UP000299102">
    <property type="component" value="Unassembled WGS sequence"/>
</dbReference>
<evidence type="ECO:0000313" key="2">
    <source>
        <dbReference type="Proteomes" id="UP000299102"/>
    </source>
</evidence>
<gene>
    <name evidence="1" type="ORF">EVAR_49593_1</name>
</gene>
<dbReference type="EMBL" id="BGZK01002143">
    <property type="protein sequence ID" value="GBP91122.1"/>
    <property type="molecule type" value="Genomic_DNA"/>
</dbReference>
<organism evidence="1 2">
    <name type="scientific">Eumeta variegata</name>
    <name type="common">Bagworm moth</name>
    <name type="synonym">Eumeta japonica</name>
    <dbReference type="NCBI Taxonomy" id="151549"/>
    <lineage>
        <taxon>Eukaryota</taxon>
        <taxon>Metazoa</taxon>
        <taxon>Ecdysozoa</taxon>
        <taxon>Arthropoda</taxon>
        <taxon>Hexapoda</taxon>
        <taxon>Insecta</taxon>
        <taxon>Pterygota</taxon>
        <taxon>Neoptera</taxon>
        <taxon>Endopterygota</taxon>
        <taxon>Lepidoptera</taxon>
        <taxon>Glossata</taxon>
        <taxon>Ditrysia</taxon>
        <taxon>Tineoidea</taxon>
        <taxon>Psychidae</taxon>
        <taxon>Oiketicinae</taxon>
        <taxon>Eumeta</taxon>
    </lineage>
</organism>
<reference evidence="1 2" key="1">
    <citation type="journal article" date="2019" name="Commun. Biol.">
        <title>The bagworm genome reveals a unique fibroin gene that provides high tensile strength.</title>
        <authorList>
            <person name="Kono N."/>
            <person name="Nakamura H."/>
            <person name="Ohtoshi R."/>
            <person name="Tomita M."/>
            <person name="Numata K."/>
            <person name="Arakawa K."/>
        </authorList>
    </citation>
    <scope>NUCLEOTIDE SEQUENCE [LARGE SCALE GENOMIC DNA]</scope>
</reference>
<keyword evidence="2" id="KW-1185">Reference proteome</keyword>